<dbReference type="RefSeq" id="WP_130915128.1">
    <property type="nucleotide sequence ID" value="NZ_LR215974.1"/>
</dbReference>
<name>A0A4U8WRC9_9FLAO</name>
<gene>
    <name evidence="1" type="ORF">NCTC12078_03164</name>
</gene>
<proteinExistence type="predicted"/>
<evidence type="ECO:0000313" key="2">
    <source>
        <dbReference type="Proteomes" id="UP000290013"/>
    </source>
</evidence>
<evidence type="ECO:0000313" key="1">
    <source>
        <dbReference type="EMBL" id="VFB05109.1"/>
    </source>
</evidence>
<reference evidence="1 2" key="1">
    <citation type="submission" date="2019-02" db="EMBL/GenBank/DDBJ databases">
        <authorList>
            <consortium name="Pathogen Informatics"/>
        </authorList>
    </citation>
    <scope>NUCLEOTIDE SEQUENCE [LARGE SCALE GENOMIC DNA]</scope>
    <source>
        <strain evidence="1 2">3012STDY6944375</strain>
    </source>
</reference>
<dbReference type="EMBL" id="LR215974">
    <property type="protein sequence ID" value="VFB05109.1"/>
    <property type="molecule type" value="Genomic_DNA"/>
</dbReference>
<sequence length="174" mass="19103">MPNQTPSQISDDLCSAYNYSKNKDKQLKNKIATHNNTVSSIKTKGDFKIFRDPLQCSAVIYAGEAAAINELKNLAIEEISNGSANPLILADLLEQAIAIAEEINETNLSVVLSESIFEAKVVLEAIYDGTIDDFRIPNSDNNTPAFSEEFESLKTAIITSPDQKKITVNTIYTN</sequence>
<dbReference type="Proteomes" id="UP000290013">
    <property type="component" value="Chromosome"/>
</dbReference>
<dbReference type="AlphaFoldDB" id="A0A4U8WRC9"/>
<protein>
    <submittedName>
        <fullName evidence="1">Uncharacterized protein</fullName>
    </submittedName>
</protein>
<accession>A0A4U8WRC9</accession>
<dbReference type="KEGG" id="ctai:NCTC12078_03164"/>
<organism evidence="1 2">
    <name type="scientific">Chryseobacterium taihuense</name>
    <dbReference type="NCBI Taxonomy" id="1141221"/>
    <lineage>
        <taxon>Bacteria</taxon>
        <taxon>Pseudomonadati</taxon>
        <taxon>Bacteroidota</taxon>
        <taxon>Flavobacteriia</taxon>
        <taxon>Flavobacteriales</taxon>
        <taxon>Weeksellaceae</taxon>
        <taxon>Chryseobacterium group</taxon>
        <taxon>Chryseobacterium</taxon>
    </lineage>
</organism>